<dbReference type="AlphaFoldDB" id="A0A381YDQ5"/>
<sequence>VRVPLPDGEIDYRYAMSAMHNAGYSGYMTIEGASAGDQWHNDAKSITYAKKIWDELES</sequence>
<evidence type="ECO:0000313" key="1">
    <source>
        <dbReference type="EMBL" id="SVA75135.1"/>
    </source>
</evidence>
<accession>A0A381YDQ5</accession>
<dbReference type="InterPro" id="IPR036237">
    <property type="entry name" value="Xyl_isomerase-like_sf"/>
</dbReference>
<name>A0A381YDQ5_9ZZZZ</name>
<protein>
    <recommendedName>
        <fullName evidence="2">Xylose isomerase-like TIM barrel domain-containing protein</fullName>
    </recommendedName>
</protein>
<reference evidence="1" key="1">
    <citation type="submission" date="2018-05" db="EMBL/GenBank/DDBJ databases">
        <authorList>
            <person name="Lanie J.A."/>
            <person name="Ng W.-L."/>
            <person name="Kazmierczak K.M."/>
            <person name="Andrzejewski T.M."/>
            <person name="Davidsen T.M."/>
            <person name="Wayne K.J."/>
            <person name="Tettelin H."/>
            <person name="Glass J.I."/>
            <person name="Rusch D."/>
            <person name="Podicherti R."/>
            <person name="Tsui H.-C.T."/>
            <person name="Winkler M.E."/>
        </authorList>
    </citation>
    <scope>NUCLEOTIDE SEQUENCE</scope>
</reference>
<gene>
    <name evidence="1" type="ORF">METZ01_LOCUS127989</name>
</gene>
<proteinExistence type="predicted"/>
<feature type="non-terminal residue" evidence="1">
    <location>
        <position position="1"/>
    </location>
</feature>
<organism evidence="1">
    <name type="scientific">marine metagenome</name>
    <dbReference type="NCBI Taxonomy" id="408172"/>
    <lineage>
        <taxon>unclassified sequences</taxon>
        <taxon>metagenomes</taxon>
        <taxon>ecological metagenomes</taxon>
    </lineage>
</organism>
<dbReference type="SUPFAM" id="SSF51658">
    <property type="entry name" value="Xylose isomerase-like"/>
    <property type="match status" value="1"/>
</dbReference>
<dbReference type="EMBL" id="UINC01017987">
    <property type="protein sequence ID" value="SVA75135.1"/>
    <property type="molecule type" value="Genomic_DNA"/>
</dbReference>
<evidence type="ECO:0008006" key="2">
    <source>
        <dbReference type="Google" id="ProtNLM"/>
    </source>
</evidence>
<dbReference type="Gene3D" id="3.20.20.150">
    <property type="entry name" value="Divalent-metal-dependent TIM barrel enzymes"/>
    <property type="match status" value="1"/>
</dbReference>